<name>A0A139WET7_TRICA</name>
<dbReference type="eggNOG" id="KOG1192">
    <property type="taxonomic scope" value="Eukaryota"/>
</dbReference>
<dbReference type="InParanoid" id="A0A139WET7"/>
<keyword evidence="2 4" id="KW-0328">Glycosyltransferase</keyword>
<comment type="similarity">
    <text evidence="1 4">Belongs to the UDP-glycosyltransferase family.</text>
</comment>
<dbReference type="Gene3D" id="3.40.50.2000">
    <property type="entry name" value="Glycogen Phosphorylase B"/>
    <property type="match status" value="1"/>
</dbReference>
<dbReference type="FunFam" id="3.40.50.2000:FF:000050">
    <property type="entry name" value="UDP-glucuronosyltransferase"/>
    <property type="match status" value="1"/>
</dbReference>
<dbReference type="EMBL" id="KQ971354">
    <property type="protein sequence ID" value="KYB26371.1"/>
    <property type="molecule type" value="Genomic_DNA"/>
</dbReference>
<organism evidence="6 7">
    <name type="scientific">Tribolium castaneum</name>
    <name type="common">Red flour beetle</name>
    <dbReference type="NCBI Taxonomy" id="7070"/>
    <lineage>
        <taxon>Eukaryota</taxon>
        <taxon>Metazoa</taxon>
        <taxon>Ecdysozoa</taxon>
        <taxon>Arthropoda</taxon>
        <taxon>Hexapoda</taxon>
        <taxon>Insecta</taxon>
        <taxon>Pterygota</taxon>
        <taxon>Neoptera</taxon>
        <taxon>Endopterygota</taxon>
        <taxon>Coleoptera</taxon>
        <taxon>Polyphaga</taxon>
        <taxon>Cucujiformia</taxon>
        <taxon>Tenebrionidae</taxon>
        <taxon>Tenebrionidae incertae sedis</taxon>
        <taxon>Tribolium</taxon>
    </lineage>
</organism>
<comment type="subcellular location">
    <subcellularLocation>
        <location evidence="5">Membrane</location>
        <topology evidence="5">Single-pass membrane protein</topology>
    </subcellularLocation>
</comment>
<evidence type="ECO:0000313" key="6">
    <source>
        <dbReference type="EMBL" id="KYB26371.1"/>
    </source>
</evidence>
<keyword evidence="5" id="KW-1133">Transmembrane helix</keyword>
<accession>A0A139WET7</accession>
<evidence type="ECO:0000256" key="4">
    <source>
        <dbReference type="RuleBase" id="RU003718"/>
    </source>
</evidence>
<keyword evidence="5" id="KW-0472">Membrane</keyword>
<evidence type="ECO:0000313" key="7">
    <source>
        <dbReference type="Proteomes" id="UP000007266"/>
    </source>
</evidence>
<dbReference type="GO" id="GO:0015020">
    <property type="term" value="F:glucuronosyltransferase activity"/>
    <property type="evidence" value="ECO:0007669"/>
    <property type="project" value="UniProtKB-EC"/>
</dbReference>
<sequence length="423" mass="48817">MAKDNYAVDATLWLFDMIEHITEDHFKTAAHIFNNPKTEFDLIIVETLHPLVYSLGCKYRVPIIGVSSLGVFLETHDAVGNPTHPIVAPDILANVEHFSMYEKICSIVHNVWFRIVYYWQILPRNDQIARKYWGECPYLGDIERNVSLVLVNTNPILHPIRPNVPTIVEMGQMHITTKKPLPKELKDYLDRSTEGFIYMSLGSNIRSSNLSHNTVEILTRTFSELPYNVLWKWETDTFLNKPSNVLTSKWFPQQSILGHKNIKVFITQGGLQSMEEAVTNSVPLVGMPFIADQPLNVMKMVKMGIGRSVNHKTMTKETLKEVILDVIKNEKYREKARQLKDLFSDQPMTGLEKSIWWIEYVIRYNGARHLRSSAADMSLIEYFLLDVLALFLIGFTVSVYLFYLCMKIVSKLVRRSNNKSKQE</sequence>
<reference evidence="6 7" key="2">
    <citation type="journal article" date="2010" name="Nucleic Acids Res.">
        <title>BeetleBase in 2010: revisions to provide comprehensive genomic information for Tribolium castaneum.</title>
        <authorList>
            <person name="Kim H.S."/>
            <person name="Murphy T."/>
            <person name="Xia J."/>
            <person name="Caragea D."/>
            <person name="Park Y."/>
            <person name="Beeman R.W."/>
            <person name="Lorenzen M.D."/>
            <person name="Butcher S."/>
            <person name="Manak J.R."/>
            <person name="Brown S.J."/>
        </authorList>
    </citation>
    <scope>GENOME REANNOTATION</scope>
    <source>
        <strain evidence="6 7">Georgia GA2</strain>
    </source>
</reference>
<evidence type="ECO:0000256" key="5">
    <source>
        <dbReference type="RuleBase" id="RU362059"/>
    </source>
</evidence>
<dbReference type="EC" id="2.4.1.17" evidence="5"/>
<dbReference type="OMA" id="MIMINCT"/>
<dbReference type="GO" id="GO:0008194">
    <property type="term" value="F:UDP-glycosyltransferase activity"/>
    <property type="evidence" value="ECO:0000318"/>
    <property type="project" value="GO_Central"/>
</dbReference>
<dbReference type="Pfam" id="PF00201">
    <property type="entry name" value="UDPGT"/>
    <property type="match status" value="1"/>
</dbReference>
<dbReference type="STRING" id="7070.A0A139WET7"/>
<dbReference type="Proteomes" id="UP000007266">
    <property type="component" value="Linkage group 7"/>
</dbReference>
<keyword evidence="3 4" id="KW-0808">Transferase</keyword>
<dbReference type="GO" id="GO:0016020">
    <property type="term" value="C:membrane"/>
    <property type="evidence" value="ECO:0007669"/>
    <property type="project" value="UniProtKB-SubCell"/>
</dbReference>
<evidence type="ECO:0000256" key="1">
    <source>
        <dbReference type="ARBA" id="ARBA00009995"/>
    </source>
</evidence>
<dbReference type="InterPro" id="IPR002213">
    <property type="entry name" value="UDP_glucos_trans"/>
</dbReference>
<feature type="transmembrane region" description="Helical" evidence="5">
    <location>
        <begin position="382"/>
        <end position="405"/>
    </location>
</feature>
<comment type="catalytic activity">
    <reaction evidence="5">
        <text>glucuronate acceptor + UDP-alpha-D-glucuronate = acceptor beta-D-glucuronoside + UDP + H(+)</text>
        <dbReference type="Rhea" id="RHEA:21032"/>
        <dbReference type="ChEBI" id="CHEBI:15378"/>
        <dbReference type="ChEBI" id="CHEBI:58052"/>
        <dbReference type="ChEBI" id="CHEBI:58223"/>
        <dbReference type="ChEBI" id="CHEBI:132367"/>
        <dbReference type="ChEBI" id="CHEBI:132368"/>
        <dbReference type="EC" id="2.4.1.17"/>
    </reaction>
</comment>
<evidence type="ECO:0000256" key="2">
    <source>
        <dbReference type="ARBA" id="ARBA00022676"/>
    </source>
</evidence>
<keyword evidence="5" id="KW-0812">Transmembrane</keyword>
<protein>
    <recommendedName>
        <fullName evidence="5">UDP-glucuronosyltransferase</fullName>
        <ecNumber evidence="5">2.4.1.17</ecNumber>
    </recommendedName>
</protein>
<proteinExistence type="inferred from homology"/>
<evidence type="ECO:0000256" key="3">
    <source>
        <dbReference type="ARBA" id="ARBA00022679"/>
    </source>
</evidence>
<dbReference type="PROSITE" id="PS00375">
    <property type="entry name" value="UDPGT"/>
    <property type="match status" value="1"/>
</dbReference>
<dbReference type="CDD" id="cd03784">
    <property type="entry name" value="GT1_Gtf-like"/>
    <property type="match status" value="1"/>
</dbReference>
<dbReference type="PANTHER" id="PTHR48043:SF159">
    <property type="entry name" value="EG:EG0003.4 PROTEIN-RELATED"/>
    <property type="match status" value="1"/>
</dbReference>
<dbReference type="SUPFAM" id="SSF53756">
    <property type="entry name" value="UDP-Glycosyltransferase/glycogen phosphorylase"/>
    <property type="match status" value="1"/>
</dbReference>
<dbReference type="InterPro" id="IPR050271">
    <property type="entry name" value="UDP-glycosyltransferase"/>
</dbReference>
<dbReference type="InterPro" id="IPR035595">
    <property type="entry name" value="UDP_glycos_trans_CS"/>
</dbReference>
<dbReference type="AlphaFoldDB" id="A0A139WET7"/>
<keyword evidence="7" id="KW-1185">Reference proteome</keyword>
<reference evidence="6 7" key="1">
    <citation type="journal article" date="2008" name="Nature">
        <title>The genome of the model beetle and pest Tribolium castaneum.</title>
        <authorList>
            <consortium name="Tribolium Genome Sequencing Consortium"/>
            <person name="Richards S."/>
            <person name="Gibbs R.A."/>
            <person name="Weinstock G.M."/>
            <person name="Brown S.J."/>
            <person name="Denell R."/>
            <person name="Beeman R.W."/>
            <person name="Gibbs R."/>
            <person name="Beeman R.W."/>
            <person name="Brown S.J."/>
            <person name="Bucher G."/>
            <person name="Friedrich M."/>
            <person name="Grimmelikhuijzen C.J."/>
            <person name="Klingler M."/>
            <person name="Lorenzen M."/>
            <person name="Richards S."/>
            <person name="Roth S."/>
            <person name="Schroder R."/>
            <person name="Tautz D."/>
            <person name="Zdobnov E.M."/>
            <person name="Muzny D."/>
            <person name="Gibbs R.A."/>
            <person name="Weinstock G.M."/>
            <person name="Attaway T."/>
            <person name="Bell S."/>
            <person name="Buhay C.J."/>
            <person name="Chandrabose M.N."/>
            <person name="Chavez D."/>
            <person name="Clerk-Blankenburg K.P."/>
            <person name="Cree A."/>
            <person name="Dao M."/>
            <person name="Davis C."/>
            <person name="Chacko J."/>
            <person name="Dinh H."/>
            <person name="Dugan-Rocha S."/>
            <person name="Fowler G."/>
            <person name="Garner T.T."/>
            <person name="Garnes J."/>
            <person name="Gnirke A."/>
            <person name="Hawes A."/>
            <person name="Hernandez J."/>
            <person name="Hines S."/>
            <person name="Holder M."/>
            <person name="Hume J."/>
            <person name="Jhangiani S.N."/>
            <person name="Joshi V."/>
            <person name="Khan Z.M."/>
            <person name="Jackson L."/>
            <person name="Kovar C."/>
            <person name="Kowis A."/>
            <person name="Lee S."/>
            <person name="Lewis L.R."/>
            <person name="Margolis J."/>
            <person name="Morgan M."/>
            <person name="Nazareth L.V."/>
            <person name="Nguyen N."/>
            <person name="Okwuonu G."/>
            <person name="Parker D."/>
            <person name="Richards S."/>
            <person name="Ruiz S.J."/>
            <person name="Santibanez J."/>
            <person name="Savard J."/>
            <person name="Scherer S.E."/>
            <person name="Schneider B."/>
            <person name="Sodergren E."/>
            <person name="Tautz D."/>
            <person name="Vattahil S."/>
            <person name="Villasana D."/>
            <person name="White C.S."/>
            <person name="Wright R."/>
            <person name="Park Y."/>
            <person name="Beeman R.W."/>
            <person name="Lord J."/>
            <person name="Oppert B."/>
            <person name="Lorenzen M."/>
            <person name="Brown S."/>
            <person name="Wang L."/>
            <person name="Savard J."/>
            <person name="Tautz D."/>
            <person name="Richards S."/>
            <person name="Weinstock G."/>
            <person name="Gibbs R.A."/>
            <person name="Liu Y."/>
            <person name="Worley K."/>
            <person name="Weinstock G."/>
            <person name="Elsik C.G."/>
            <person name="Reese J.T."/>
            <person name="Elhaik E."/>
            <person name="Landan G."/>
            <person name="Graur D."/>
            <person name="Arensburger P."/>
            <person name="Atkinson P."/>
            <person name="Beeman R.W."/>
            <person name="Beidler J."/>
            <person name="Brown S.J."/>
            <person name="Demuth J.P."/>
            <person name="Drury D.W."/>
            <person name="Du Y.Z."/>
            <person name="Fujiwara H."/>
            <person name="Lorenzen M."/>
            <person name="Maselli V."/>
            <person name="Osanai M."/>
            <person name="Park Y."/>
            <person name="Robertson H.M."/>
            <person name="Tu Z."/>
            <person name="Wang J.J."/>
            <person name="Wang S."/>
            <person name="Richards S."/>
            <person name="Song H."/>
            <person name="Zhang L."/>
            <person name="Sodergren E."/>
            <person name="Werner D."/>
            <person name="Stanke M."/>
            <person name="Morgenstern B."/>
            <person name="Solovyev V."/>
            <person name="Kosarev P."/>
            <person name="Brown G."/>
            <person name="Chen H.C."/>
            <person name="Ermolaeva O."/>
            <person name="Hlavina W."/>
            <person name="Kapustin Y."/>
            <person name="Kiryutin B."/>
            <person name="Kitts P."/>
            <person name="Maglott D."/>
            <person name="Pruitt K."/>
            <person name="Sapojnikov V."/>
            <person name="Souvorov A."/>
            <person name="Mackey A.J."/>
            <person name="Waterhouse R.M."/>
            <person name="Wyder S."/>
            <person name="Zdobnov E.M."/>
            <person name="Zdobnov E.M."/>
            <person name="Wyder S."/>
            <person name="Kriventseva E.V."/>
            <person name="Kadowaki T."/>
            <person name="Bork P."/>
            <person name="Aranda M."/>
            <person name="Bao R."/>
            <person name="Beermann A."/>
            <person name="Berns N."/>
            <person name="Bolognesi R."/>
            <person name="Bonneton F."/>
            <person name="Bopp D."/>
            <person name="Brown S.J."/>
            <person name="Bucher G."/>
            <person name="Butts T."/>
            <person name="Chaumot A."/>
            <person name="Denell R.E."/>
            <person name="Ferrier D.E."/>
            <person name="Friedrich M."/>
            <person name="Gordon C.M."/>
            <person name="Jindra M."/>
            <person name="Klingler M."/>
            <person name="Lan Q."/>
            <person name="Lattorff H.M."/>
            <person name="Laudet V."/>
            <person name="von Levetsow C."/>
            <person name="Liu Z."/>
            <person name="Lutz R."/>
            <person name="Lynch J.A."/>
            <person name="da Fonseca R.N."/>
            <person name="Posnien N."/>
            <person name="Reuter R."/>
            <person name="Roth S."/>
            <person name="Savard J."/>
            <person name="Schinko J.B."/>
            <person name="Schmitt C."/>
            <person name="Schoppmeier M."/>
            <person name="Schroder R."/>
            <person name="Shippy T.D."/>
            <person name="Simonnet F."/>
            <person name="Marques-Souza H."/>
            <person name="Tautz D."/>
            <person name="Tomoyasu Y."/>
            <person name="Trauner J."/>
            <person name="Van der Zee M."/>
            <person name="Vervoort M."/>
            <person name="Wittkopp N."/>
            <person name="Wimmer E.A."/>
            <person name="Yang X."/>
            <person name="Jones A.K."/>
            <person name="Sattelle D.B."/>
            <person name="Ebert P.R."/>
            <person name="Nelson D."/>
            <person name="Scott J.G."/>
            <person name="Beeman R.W."/>
            <person name="Muthukrishnan S."/>
            <person name="Kramer K.J."/>
            <person name="Arakane Y."/>
            <person name="Beeman R.W."/>
            <person name="Zhu Q."/>
            <person name="Hogenkamp D."/>
            <person name="Dixit R."/>
            <person name="Oppert B."/>
            <person name="Jiang H."/>
            <person name="Zou Z."/>
            <person name="Marshall J."/>
            <person name="Elpidina E."/>
            <person name="Vinokurov K."/>
            <person name="Oppert C."/>
            <person name="Zou Z."/>
            <person name="Evans J."/>
            <person name="Lu Z."/>
            <person name="Zhao P."/>
            <person name="Sumathipala N."/>
            <person name="Altincicek B."/>
            <person name="Vilcinskas A."/>
            <person name="Williams M."/>
            <person name="Hultmark D."/>
            <person name="Hetru C."/>
            <person name="Jiang H."/>
            <person name="Grimmelikhuijzen C.J."/>
            <person name="Hauser F."/>
            <person name="Cazzamali G."/>
            <person name="Williamson M."/>
            <person name="Park Y."/>
            <person name="Li B."/>
            <person name="Tanaka Y."/>
            <person name="Predel R."/>
            <person name="Neupert S."/>
            <person name="Schachtner J."/>
            <person name="Verleyen P."/>
            <person name="Raible F."/>
            <person name="Bork P."/>
            <person name="Friedrich M."/>
            <person name="Walden K.K."/>
            <person name="Robertson H.M."/>
            <person name="Angeli S."/>
            <person name="Foret S."/>
            <person name="Bucher G."/>
            <person name="Schuetz S."/>
            <person name="Maleszka R."/>
            <person name="Wimmer E.A."/>
            <person name="Beeman R.W."/>
            <person name="Lorenzen M."/>
            <person name="Tomoyasu Y."/>
            <person name="Miller S.C."/>
            <person name="Grossmann D."/>
            <person name="Bucher G."/>
        </authorList>
    </citation>
    <scope>NUCLEOTIDE SEQUENCE [LARGE SCALE GENOMIC DNA]</scope>
    <source>
        <strain evidence="6 7">Georgia GA2</strain>
    </source>
</reference>
<gene>
    <name evidence="6" type="primary">AUGUSTUS-3.0.2_33805</name>
    <name evidence="6" type="ORF">TcasGA2_TC033805</name>
</gene>
<dbReference type="PANTHER" id="PTHR48043">
    <property type="entry name" value="EG:EG0003.4 PROTEIN-RELATED"/>
    <property type="match status" value="1"/>
</dbReference>